<dbReference type="AlphaFoldDB" id="A0A6S6QW00"/>
<reference evidence="2 3" key="1">
    <citation type="submission" date="2020-08" db="EMBL/GenBank/DDBJ databases">
        <title>Genome sequence of Rhizobiales bacterium strain IZ6.</title>
        <authorList>
            <person name="Nakai R."/>
            <person name="Naganuma T."/>
        </authorList>
    </citation>
    <scope>NUCLEOTIDE SEQUENCE [LARGE SCALE GENOMIC DNA]</scope>
    <source>
        <strain evidence="2 3">IZ6</strain>
    </source>
</reference>
<evidence type="ECO:0000256" key="1">
    <source>
        <dbReference type="SAM" id="MobiDB-lite"/>
    </source>
</evidence>
<evidence type="ECO:0000313" key="3">
    <source>
        <dbReference type="Proteomes" id="UP000515317"/>
    </source>
</evidence>
<dbReference type="Proteomes" id="UP000515317">
    <property type="component" value="Chromosome"/>
</dbReference>
<name>A0A6S6QW00_9HYPH</name>
<dbReference type="KEGG" id="tso:IZ6_19660"/>
<proteinExistence type="predicted"/>
<dbReference type="EMBL" id="AP023361">
    <property type="protein sequence ID" value="BCJ91231.1"/>
    <property type="molecule type" value="Genomic_DNA"/>
</dbReference>
<organism evidence="2 3">
    <name type="scientific">Terrihabitans soli</name>
    <dbReference type="NCBI Taxonomy" id="708113"/>
    <lineage>
        <taxon>Bacteria</taxon>
        <taxon>Pseudomonadati</taxon>
        <taxon>Pseudomonadota</taxon>
        <taxon>Alphaproteobacteria</taxon>
        <taxon>Hyphomicrobiales</taxon>
        <taxon>Terrihabitans</taxon>
    </lineage>
</organism>
<sequence length="77" mass="8579">MVLAALVEPVLAAPPVNRWGLEYNRPTRVPRASDPFVHKPPVRVYRKPKPEPVEPAEVPPLPKYGKPKPAIERIPGT</sequence>
<keyword evidence="3" id="KW-1185">Reference proteome</keyword>
<feature type="region of interest" description="Disordered" evidence="1">
    <location>
        <begin position="30"/>
        <end position="77"/>
    </location>
</feature>
<evidence type="ECO:0000313" key="2">
    <source>
        <dbReference type="EMBL" id="BCJ91231.1"/>
    </source>
</evidence>
<accession>A0A6S6QW00</accession>
<protein>
    <submittedName>
        <fullName evidence="2">Uncharacterized protein</fullName>
    </submittedName>
</protein>
<gene>
    <name evidence="2" type="ORF">IZ6_19660</name>
</gene>